<proteinExistence type="predicted"/>
<reference evidence="1 2" key="1">
    <citation type="journal article" date="2017" name="Environ. Microbiol.">
        <title>Decay of the glycolytic pathway and adaptation to intranuclear parasitism within Enterocytozoonidae microsporidia.</title>
        <authorList>
            <person name="Wiredu Boakye D."/>
            <person name="Jaroenlak P."/>
            <person name="Prachumwat A."/>
            <person name="Williams T.A."/>
            <person name="Bateman K.S."/>
            <person name="Itsathitphaisarn O."/>
            <person name="Sritunyalucksana K."/>
            <person name="Paszkiewicz K.H."/>
            <person name="Moore K.A."/>
            <person name="Stentiford G.D."/>
            <person name="Williams B.A."/>
        </authorList>
    </citation>
    <scope>NUCLEOTIDE SEQUENCE [LARGE SCALE GENOMIC DNA]</scope>
    <source>
        <strain evidence="2">canceri</strain>
    </source>
</reference>
<sequence>MILKLFVFGGVIEDDTSSFFIRLKNLVITSFLSSKMNLDAKEILNTFSNPVRYFTNSADEFSFFFNIL</sequence>
<evidence type="ECO:0000313" key="1">
    <source>
        <dbReference type="EMBL" id="ORD95631.1"/>
    </source>
</evidence>
<evidence type="ECO:0000313" key="2">
    <source>
        <dbReference type="Proteomes" id="UP000192501"/>
    </source>
</evidence>
<gene>
    <name evidence="1" type="ORF">A0H76_688</name>
</gene>
<comment type="caution">
    <text evidence="1">The sequence shown here is derived from an EMBL/GenBank/DDBJ whole genome shotgun (WGS) entry which is preliminary data.</text>
</comment>
<dbReference type="EMBL" id="LTAI01001313">
    <property type="protein sequence ID" value="ORD95631.1"/>
    <property type="molecule type" value="Genomic_DNA"/>
</dbReference>
<accession>A0A1X0Q786</accession>
<name>A0A1X0Q786_9MICR</name>
<dbReference type="Proteomes" id="UP000192501">
    <property type="component" value="Unassembled WGS sequence"/>
</dbReference>
<protein>
    <submittedName>
        <fullName evidence="1">Uncharacterized protein</fullName>
    </submittedName>
</protein>
<dbReference type="AlphaFoldDB" id="A0A1X0Q786"/>
<organism evidence="1 2">
    <name type="scientific">Hepatospora eriocheir</name>
    <dbReference type="NCBI Taxonomy" id="1081669"/>
    <lineage>
        <taxon>Eukaryota</taxon>
        <taxon>Fungi</taxon>
        <taxon>Fungi incertae sedis</taxon>
        <taxon>Microsporidia</taxon>
        <taxon>Hepatosporidae</taxon>
        <taxon>Hepatospora</taxon>
    </lineage>
</organism>
<dbReference type="VEuPathDB" id="MicrosporidiaDB:A0H76_688"/>